<evidence type="ECO:0000256" key="1">
    <source>
        <dbReference type="ARBA" id="ARBA00004382"/>
    </source>
</evidence>
<feature type="region of interest" description="Disordered" evidence="12">
    <location>
        <begin position="34"/>
        <end position="255"/>
    </location>
</feature>
<gene>
    <name evidence="15" type="primary">prsA_3</name>
    <name evidence="15" type="ORF">Pla8534_61170</name>
</gene>
<dbReference type="GO" id="GO:0003755">
    <property type="term" value="F:peptidyl-prolyl cis-trans isomerase activity"/>
    <property type="evidence" value="ECO:0007669"/>
    <property type="project" value="UniProtKB-KW"/>
</dbReference>
<dbReference type="PANTHER" id="PTHR47529">
    <property type="entry name" value="PEPTIDYL-PROLYL CIS-TRANS ISOMERASE D"/>
    <property type="match status" value="1"/>
</dbReference>
<dbReference type="SUPFAM" id="SSF54534">
    <property type="entry name" value="FKBP-like"/>
    <property type="match status" value="1"/>
</dbReference>
<keyword evidence="4" id="KW-0812">Transmembrane</keyword>
<dbReference type="SUPFAM" id="SSF109998">
    <property type="entry name" value="Triger factor/SurA peptide-binding domain-like"/>
    <property type="match status" value="1"/>
</dbReference>
<protein>
    <recommendedName>
        <fullName evidence="9">Periplasmic chaperone PpiD</fullName>
    </recommendedName>
    <alternativeName>
        <fullName evidence="10">Periplasmic folding chaperone</fullName>
    </alternativeName>
</protein>
<dbReference type="Pfam" id="PF00639">
    <property type="entry name" value="Rotamase"/>
    <property type="match status" value="1"/>
</dbReference>
<keyword evidence="2" id="KW-1003">Cell membrane</keyword>
<evidence type="ECO:0000256" key="3">
    <source>
        <dbReference type="ARBA" id="ARBA00022519"/>
    </source>
</evidence>
<sequence length="570" mass="60912" precursor="true">MFIACLACLLGGSAAAQYSSAPYSGAPSADAQYYNSPSRFPQDSSSASDGSYRVAQNPATGGGAYSPPGGSFNPPGGSFNPGGVASPASPSVPLNPPGQTNPAAGAYSPSSYSPPSAPVGAYRPPAYPTTGSPGSALPPTDYAGGMPSPVGAPAPYRPATASRAPIEQRYRQPAESQPPASYPPASYPPQPANRFPAQPSAQSPTSYPPPQQQPPSQPTYSTASTAPLPTAPGPAPPGVSPSAPANPASRAAQESAESLYSPARIVARIGNQTILAGDLLGTINQMLEPYEGKVPEEQLEAERQKLMQQLLERSIETKLVYNDFLSTVPDENLPQLEKAVREAFMAQRLPELIERAKVANAAELDNKLRGYGASIDKTIRVFQEQVLAQQHLRRQVDTEAEVTHAEMLTYYREHAADYDVPAKARWERLMVRFTDHPSPQAARQAIAQMGNEVVGGAQFAVVAKRSSQGSNASKGGYHDWTTRGSLASEALDEAIFTLPIGKLSQIIEDRNGYHIIRVIERIDDGQVSFVDAQPKIKDAIKNARVQKQQQDFLAELRAKTYVWTVFDDKK</sequence>
<dbReference type="Proteomes" id="UP000317648">
    <property type="component" value="Chromosome"/>
</dbReference>
<feature type="compositionally biased region" description="Low complexity" evidence="12">
    <location>
        <begin position="218"/>
        <end position="228"/>
    </location>
</feature>
<dbReference type="AlphaFoldDB" id="A0A518E2D0"/>
<feature type="compositionally biased region" description="Low complexity" evidence="12">
    <location>
        <begin position="240"/>
        <end position="252"/>
    </location>
</feature>
<dbReference type="PROSITE" id="PS50198">
    <property type="entry name" value="PPIC_PPIASE_2"/>
    <property type="match status" value="1"/>
</dbReference>
<evidence type="ECO:0000256" key="2">
    <source>
        <dbReference type="ARBA" id="ARBA00022475"/>
    </source>
</evidence>
<feature type="compositionally biased region" description="Low complexity" evidence="12">
    <location>
        <begin position="102"/>
        <end position="122"/>
    </location>
</feature>
<dbReference type="Gene3D" id="3.10.50.40">
    <property type="match status" value="1"/>
</dbReference>
<keyword evidence="16" id="KW-1185">Reference proteome</keyword>
<dbReference type="KEGG" id="lcre:Pla8534_61170"/>
<comment type="similarity">
    <text evidence="8">Belongs to the PpiD chaperone family.</text>
</comment>
<keyword evidence="13" id="KW-0732">Signal</keyword>
<name>A0A518E2D0_9BACT</name>
<keyword evidence="7" id="KW-0143">Chaperone</keyword>
<dbReference type="PANTHER" id="PTHR47529:SF1">
    <property type="entry name" value="PERIPLASMIC CHAPERONE PPID"/>
    <property type="match status" value="1"/>
</dbReference>
<evidence type="ECO:0000256" key="11">
    <source>
        <dbReference type="PROSITE-ProRule" id="PRU00278"/>
    </source>
</evidence>
<feature type="compositionally biased region" description="Low complexity" evidence="12">
    <location>
        <begin position="66"/>
        <end position="83"/>
    </location>
</feature>
<feature type="chain" id="PRO_5022239860" description="Periplasmic chaperone PpiD" evidence="13">
    <location>
        <begin position="17"/>
        <end position="570"/>
    </location>
</feature>
<dbReference type="RefSeq" id="WP_145057367.1">
    <property type="nucleotide sequence ID" value="NZ_CP036433.1"/>
</dbReference>
<keyword evidence="5" id="KW-1133">Transmembrane helix</keyword>
<evidence type="ECO:0000256" key="4">
    <source>
        <dbReference type="ARBA" id="ARBA00022692"/>
    </source>
</evidence>
<dbReference type="Gene3D" id="1.10.4030.10">
    <property type="entry name" value="Porin chaperone SurA, peptide-binding domain"/>
    <property type="match status" value="1"/>
</dbReference>
<feature type="signal peptide" evidence="13">
    <location>
        <begin position="1"/>
        <end position="16"/>
    </location>
</feature>
<evidence type="ECO:0000259" key="14">
    <source>
        <dbReference type="PROSITE" id="PS50198"/>
    </source>
</evidence>
<evidence type="ECO:0000256" key="10">
    <source>
        <dbReference type="ARBA" id="ARBA00042775"/>
    </source>
</evidence>
<evidence type="ECO:0000256" key="13">
    <source>
        <dbReference type="SAM" id="SignalP"/>
    </source>
</evidence>
<keyword evidence="3" id="KW-0997">Cell inner membrane</keyword>
<feature type="compositionally biased region" description="Pro residues" evidence="12">
    <location>
        <begin position="229"/>
        <end position="239"/>
    </location>
</feature>
<dbReference type="InterPro" id="IPR046357">
    <property type="entry name" value="PPIase_dom_sf"/>
</dbReference>
<dbReference type="OrthoDB" id="270355at2"/>
<accession>A0A518E2D0</accession>
<feature type="compositionally biased region" description="Pro residues" evidence="12">
    <location>
        <begin position="206"/>
        <end position="217"/>
    </location>
</feature>
<feature type="compositionally biased region" description="Polar residues" evidence="12">
    <location>
        <begin position="34"/>
        <end position="49"/>
    </location>
</feature>
<evidence type="ECO:0000256" key="12">
    <source>
        <dbReference type="SAM" id="MobiDB-lite"/>
    </source>
</evidence>
<comment type="subcellular location">
    <subcellularLocation>
        <location evidence="1">Cell inner membrane</location>
        <topology evidence="1">Single-pass type II membrane protein</topology>
        <orientation evidence="1">Periplasmic side</orientation>
    </subcellularLocation>
</comment>
<feature type="compositionally biased region" description="Low complexity" evidence="12">
    <location>
        <begin position="196"/>
        <end position="205"/>
    </location>
</feature>
<keyword evidence="11 15" id="KW-0413">Isomerase</keyword>
<evidence type="ECO:0000256" key="5">
    <source>
        <dbReference type="ARBA" id="ARBA00022989"/>
    </source>
</evidence>
<keyword evidence="6" id="KW-0472">Membrane</keyword>
<evidence type="ECO:0000256" key="8">
    <source>
        <dbReference type="ARBA" id="ARBA00038408"/>
    </source>
</evidence>
<feature type="domain" description="PpiC" evidence="14">
    <location>
        <begin position="421"/>
        <end position="520"/>
    </location>
</feature>
<feature type="compositionally biased region" description="Pro residues" evidence="12">
    <location>
        <begin position="180"/>
        <end position="191"/>
    </location>
</feature>
<dbReference type="EMBL" id="CP036433">
    <property type="protein sequence ID" value="QDU98256.1"/>
    <property type="molecule type" value="Genomic_DNA"/>
</dbReference>
<reference evidence="15 16" key="1">
    <citation type="submission" date="2019-02" db="EMBL/GenBank/DDBJ databases">
        <title>Deep-cultivation of Planctomycetes and their phenomic and genomic characterization uncovers novel biology.</title>
        <authorList>
            <person name="Wiegand S."/>
            <person name="Jogler M."/>
            <person name="Boedeker C."/>
            <person name="Pinto D."/>
            <person name="Vollmers J."/>
            <person name="Rivas-Marin E."/>
            <person name="Kohn T."/>
            <person name="Peeters S.H."/>
            <person name="Heuer A."/>
            <person name="Rast P."/>
            <person name="Oberbeckmann S."/>
            <person name="Bunk B."/>
            <person name="Jeske O."/>
            <person name="Meyerdierks A."/>
            <person name="Storesund J.E."/>
            <person name="Kallscheuer N."/>
            <person name="Luecker S."/>
            <person name="Lage O.M."/>
            <person name="Pohl T."/>
            <person name="Merkel B.J."/>
            <person name="Hornburger P."/>
            <person name="Mueller R.-W."/>
            <person name="Bruemmer F."/>
            <person name="Labrenz M."/>
            <person name="Spormann A.M."/>
            <person name="Op den Camp H."/>
            <person name="Overmann J."/>
            <person name="Amann R."/>
            <person name="Jetten M.S.M."/>
            <person name="Mascher T."/>
            <person name="Medema M.H."/>
            <person name="Devos D.P."/>
            <person name="Kaster A.-K."/>
            <person name="Ovreas L."/>
            <person name="Rohde M."/>
            <person name="Galperin M.Y."/>
            <person name="Jogler C."/>
        </authorList>
    </citation>
    <scope>NUCLEOTIDE SEQUENCE [LARGE SCALE GENOMIC DNA]</scope>
    <source>
        <strain evidence="15 16">Pla85_3_4</strain>
    </source>
</reference>
<dbReference type="InterPro" id="IPR052029">
    <property type="entry name" value="PpiD_chaperone"/>
</dbReference>
<dbReference type="GO" id="GO:0005886">
    <property type="term" value="C:plasma membrane"/>
    <property type="evidence" value="ECO:0007669"/>
    <property type="project" value="UniProtKB-SubCell"/>
</dbReference>
<evidence type="ECO:0000313" key="15">
    <source>
        <dbReference type="EMBL" id="QDU98256.1"/>
    </source>
</evidence>
<evidence type="ECO:0000256" key="6">
    <source>
        <dbReference type="ARBA" id="ARBA00023136"/>
    </source>
</evidence>
<evidence type="ECO:0000313" key="16">
    <source>
        <dbReference type="Proteomes" id="UP000317648"/>
    </source>
</evidence>
<evidence type="ECO:0000256" key="9">
    <source>
        <dbReference type="ARBA" id="ARBA00040743"/>
    </source>
</evidence>
<proteinExistence type="inferred from homology"/>
<keyword evidence="11" id="KW-0697">Rotamase</keyword>
<organism evidence="15 16">
    <name type="scientific">Lignipirellula cremea</name>
    <dbReference type="NCBI Taxonomy" id="2528010"/>
    <lineage>
        <taxon>Bacteria</taxon>
        <taxon>Pseudomonadati</taxon>
        <taxon>Planctomycetota</taxon>
        <taxon>Planctomycetia</taxon>
        <taxon>Pirellulales</taxon>
        <taxon>Pirellulaceae</taxon>
        <taxon>Lignipirellula</taxon>
    </lineage>
</organism>
<dbReference type="InterPro" id="IPR027304">
    <property type="entry name" value="Trigger_fact/SurA_dom_sf"/>
</dbReference>
<dbReference type="InterPro" id="IPR000297">
    <property type="entry name" value="PPIase_PpiC"/>
</dbReference>
<evidence type="ECO:0000256" key="7">
    <source>
        <dbReference type="ARBA" id="ARBA00023186"/>
    </source>
</evidence>